<sequence length="70" mass="7645">MASKKGDYNLAVALDDSADRQARSVALQSNVHRYQHPDHQGPLPLYFAVPSLRVKRPPGSLNTFAGTNPT</sequence>
<organism evidence="1 2">
    <name type="scientific">Auriscalpium vulgare</name>
    <dbReference type="NCBI Taxonomy" id="40419"/>
    <lineage>
        <taxon>Eukaryota</taxon>
        <taxon>Fungi</taxon>
        <taxon>Dikarya</taxon>
        <taxon>Basidiomycota</taxon>
        <taxon>Agaricomycotina</taxon>
        <taxon>Agaricomycetes</taxon>
        <taxon>Russulales</taxon>
        <taxon>Auriscalpiaceae</taxon>
        <taxon>Auriscalpium</taxon>
    </lineage>
</organism>
<reference evidence="1" key="1">
    <citation type="submission" date="2021-02" db="EMBL/GenBank/DDBJ databases">
        <authorList>
            <consortium name="DOE Joint Genome Institute"/>
            <person name="Ahrendt S."/>
            <person name="Looney B.P."/>
            <person name="Miyauchi S."/>
            <person name="Morin E."/>
            <person name="Drula E."/>
            <person name="Courty P.E."/>
            <person name="Chicoki N."/>
            <person name="Fauchery L."/>
            <person name="Kohler A."/>
            <person name="Kuo A."/>
            <person name="Labutti K."/>
            <person name="Pangilinan J."/>
            <person name="Lipzen A."/>
            <person name="Riley R."/>
            <person name="Andreopoulos W."/>
            <person name="He G."/>
            <person name="Johnson J."/>
            <person name="Barry K.W."/>
            <person name="Grigoriev I.V."/>
            <person name="Nagy L."/>
            <person name="Hibbett D."/>
            <person name="Henrissat B."/>
            <person name="Matheny P.B."/>
            <person name="Labbe J."/>
            <person name="Martin F."/>
        </authorList>
    </citation>
    <scope>NUCLEOTIDE SEQUENCE</scope>
    <source>
        <strain evidence="1">FP105234-sp</strain>
    </source>
</reference>
<evidence type="ECO:0000313" key="2">
    <source>
        <dbReference type="Proteomes" id="UP000814033"/>
    </source>
</evidence>
<dbReference type="EMBL" id="MU275893">
    <property type="protein sequence ID" value="KAI0048053.1"/>
    <property type="molecule type" value="Genomic_DNA"/>
</dbReference>
<proteinExistence type="predicted"/>
<comment type="caution">
    <text evidence="1">The sequence shown here is derived from an EMBL/GenBank/DDBJ whole genome shotgun (WGS) entry which is preliminary data.</text>
</comment>
<keyword evidence="2" id="KW-1185">Reference proteome</keyword>
<reference evidence="1" key="2">
    <citation type="journal article" date="2022" name="New Phytol.">
        <title>Evolutionary transition to the ectomycorrhizal habit in the genomes of a hyperdiverse lineage of mushroom-forming fungi.</title>
        <authorList>
            <person name="Looney B."/>
            <person name="Miyauchi S."/>
            <person name="Morin E."/>
            <person name="Drula E."/>
            <person name="Courty P.E."/>
            <person name="Kohler A."/>
            <person name="Kuo A."/>
            <person name="LaButti K."/>
            <person name="Pangilinan J."/>
            <person name="Lipzen A."/>
            <person name="Riley R."/>
            <person name="Andreopoulos W."/>
            <person name="He G."/>
            <person name="Johnson J."/>
            <person name="Nolan M."/>
            <person name="Tritt A."/>
            <person name="Barry K.W."/>
            <person name="Grigoriev I.V."/>
            <person name="Nagy L.G."/>
            <person name="Hibbett D."/>
            <person name="Henrissat B."/>
            <person name="Matheny P.B."/>
            <person name="Labbe J."/>
            <person name="Martin F.M."/>
        </authorList>
    </citation>
    <scope>NUCLEOTIDE SEQUENCE</scope>
    <source>
        <strain evidence="1">FP105234-sp</strain>
    </source>
</reference>
<evidence type="ECO:0000313" key="1">
    <source>
        <dbReference type="EMBL" id="KAI0048053.1"/>
    </source>
</evidence>
<dbReference type="Proteomes" id="UP000814033">
    <property type="component" value="Unassembled WGS sequence"/>
</dbReference>
<protein>
    <submittedName>
        <fullName evidence="1">Uncharacterized protein</fullName>
    </submittedName>
</protein>
<accession>A0ACB8RWZ5</accession>
<gene>
    <name evidence="1" type="ORF">FA95DRAFT_1558440</name>
</gene>
<name>A0ACB8RWZ5_9AGAM</name>